<dbReference type="RefSeq" id="WP_076560231.1">
    <property type="nucleotide sequence ID" value="NZ_FTOC01000010.1"/>
</dbReference>
<keyword evidence="3" id="KW-1185">Reference proteome</keyword>
<evidence type="ECO:0000313" key="3">
    <source>
        <dbReference type="Proteomes" id="UP000187608"/>
    </source>
</evidence>
<name>A0A1N7KCZ5_9BACI</name>
<organism evidence="2 3">
    <name type="scientific">Salimicrobium flavidum</name>
    <dbReference type="NCBI Taxonomy" id="570947"/>
    <lineage>
        <taxon>Bacteria</taxon>
        <taxon>Bacillati</taxon>
        <taxon>Bacillota</taxon>
        <taxon>Bacilli</taxon>
        <taxon>Bacillales</taxon>
        <taxon>Bacillaceae</taxon>
        <taxon>Salimicrobium</taxon>
    </lineage>
</organism>
<dbReference type="InterPro" id="IPR043504">
    <property type="entry name" value="Peptidase_S1_PA_chymotrypsin"/>
</dbReference>
<reference evidence="3" key="1">
    <citation type="submission" date="2017-01" db="EMBL/GenBank/DDBJ databases">
        <authorList>
            <person name="Varghese N."/>
            <person name="Submissions S."/>
        </authorList>
    </citation>
    <scope>NUCLEOTIDE SEQUENCE [LARGE SCALE GENOMIC DNA]</scope>
    <source>
        <strain evidence="3">DSM 23127</strain>
    </source>
</reference>
<dbReference type="AlphaFoldDB" id="A0A1N7KCZ5"/>
<sequence>MKFVNKLAVVFSLCSCLVLLIGFSVSASSQNSFEVIGNTINDEEKKISEDFQPIRDTVEDTIVSEFGTDFLHNNVSVTMEYKGKKSRIVINYKENDKHFKKIKKLIQKSVPEQKIKFNKIDYTPEELHKFTKEMIDYMKSNNTVRNKLAGIDPDADKSVIYVLYKEKLSNIEKSNFKSIFKKTKFVKTKKNSGFKEEISRSKNYNKLGGGIRIDDGGGCTANSVARKDTRWFLITAGHCLEADGGYTLQNNLIVGTDHAQLDGRDIDAGVVLLDSTSSITRY</sequence>
<evidence type="ECO:0000313" key="2">
    <source>
        <dbReference type="EMBL" id="SIS59486.1"/>
    </source>
</evidence>
<protein>
    <recommendedName>
        <fullName evidence="4">Trypsin</fullName>
    </recommendedName>
</protein>
<feature type="signal peptide" evidence="1">
    <location>
        <begin position="1"/>
        <end position="27"/>
    </location>
</feature>
<feature type="chain" id="PRO_5012230305" description="Trypsin" evidence="1">
    <location>
        <begin position="28"/>
        <end position="282"/>
    </location>
</feature>
<gene>
    <name evidence="2" type="ORF">SAMN05421687_11060</name>
</gene>
<keyword evidence="1" id="KW-0732">Signal</keyword>
<proteinExistence type="predicted"/>
<dbReference type="OrthoDB" id="2626666at2"/>
<accession>A0A1N7KCZ5</accession>
<dbReference type="EMBL" id="FTOC01000010">
    <property type="protein sequence ID" value="SIS59486.1"/>
    <property type="molecule type" value="Genomic_DNA"/>
</dbReference>
<dbReference type="Proteomes" id="UP000187608">
    <property type="component" value="Unassembled WGS sequence"/>
</dbReference>
<evidence type="ECO:0000256" key="1">
    <source>
        <dbReference type="SAM" id="SignalP"/>
    </source>
</evidence>
<evidence type="ECO:0008006" key="4">
    <source>
        <dbReference type="Google" id="ProtNLM"/>
    </source>
</evidence>
<dbReference type="Gene3D" id="2.40.10.10">
    <property type="entry name" value="Trypsin-like serine proteases"/>
    <property type="match status" value="1"/>
</dbReference>